<proteinExistence type="predicted"/>
<dbReference type="GO" id="GO:0009506">
    <property type="term" value="C:plasmodesma"/>
    <property type="evidence" value="ECO:0007669"/>
    <property type="project" value="TreeGrafter"/>
</dbReference>
<reference evidence="1 2" key="1">
    <citation type="submission" date="2020-05" db="EMBL/GenBank/DDBJ databases">
        <authorList>
            <person name="Campoy J."/>
            <person name="Schneeberger K."/>
            <person name="Spophaly S."/>
        </authorList>
    </citation>
    <scope>NUCLEOTIDE SEQUENCE [LARGE SCALE GENOMIC DNA]</scope>
    <source>
        <strain evidence="1">PruArmRojPasFocal</strain>
    </source>
</reference>
<evidence type="ECO:0000313" key="2">
    <source>
        <dbReference type="Proteomes" id="UP000507222"/>
    </source>
</evidence>
<dbReference type="InterPro" id="IPR045189">
    <property type="entry name" value="UBR4-like"/>
</dbReference>
<dbReference type="EMBL" id="CAEKDK010000003">
    <property type="protein sequence ID" value="CAB4274839.1"/>
    <property type="molecule type" value="Genomic_DNA"/>
</dbReference>
<dbReference type="Proteomes" id="UP000507222">
    <property type="component" value="Unassembled WGS sequence"/>
</dbReference>
<dbReference type="GO" id="GO:0009926">
    <property type="term" value="P:auxin polar transport"/>
    <property type="evidence" value="ECO:0007669"/>
    <property type="project" value="TreeGrafter"/>
</dbReference>
<dbReference type="PANTHER" id="PTHR21725:SF1">
    <property type="entry name" value="E3 UBIQUITIN-PROTEIN LIGASE UBR4"/>
    <property type="match status" value="1"/>
</dbReference>
<dbReference type="GO" id="GO:0005829">
    <property type="term" value="C:cytosol"/>
    <property type="evidence" value="ECO:0007669"/>
    <property type="project" value="TreeGrafter"/>
</dbReference>
<gene>
    <name evidence="1" type="ORF">CURHAP_LOCUS23469</name>
</gene>
<evidence type="ECO:0000313" key="1">
    <source>
        <dbReference type="EMBL" id="CAB4274839.1"/>
    </source>
</evidence>
<organism evidence="1 2">
    <name type="scientific">Prunus armeniaca</name>
    <name type="common">Apricot</name>
    <name type="synonym">Armeniaca vulgaris</name>
    <dbReference type="NCBI Taxonomy" id="36596"/>
    <lineage>
        <taxon>Eukaryota</taxon>
        <taxon>Viridiplantae</taxon>
        <taxon>Streptophyta</taxon>
        <taxon>Embryophyta</taxon>
        <taxon>Tracheophyta</taxon>
        <taxon>Spermatophyta</taxon>
        <taxon>Magnoliopsida</taxon>
        <taxon>eudicotyledons</taxon>
        <taxon>Gunneridae</taxon>
        <taxon>Pentapetalae</taxon>
        <taxon>rosids</taxon>
        <taxon>fabids</taxon>
        <taxon>Rosales</taxon>
        <taxon>Rosaceae</taxon>
        <taxon>Amygdaloideae</taxon>
        <taxon>Amygdaleae</taxon>
        <taxon>Prunus</taxon>
    </lineage>
</organism>
<name>A0A6J5UEW2_PRUAR</name>
<dbReference type="AlphaFoldDB" id="A0A6J5UEW2"/>
<protein>
    <submittedName>
        <fullName evidence="1">Uncharacterized protein</fullName>
    </submittedName>
</protein>
<sequence length="291" mass="32424">MMQLSEIALVDEMDKAPDTLQPCSVDSLVDLLPSVTSSSCGNEFDNHTKCGPQGVNCSRSEIPLDRLVMLGSCSRGVQSMFDHAVYTFEYLVQRIFPSSKQWIDDLMHLIFFLHLEGVKLRPKMERSYSSCTKATCSTELENVVFQEDEAHFGDLFCESGRGLQKDMISHQLLLTLALARSEEAKASHAKLIFSAHRTTGGPTSELGVNDHLSSWVSIVFENTRNIDRLCLSWDDIGSTMSSILGFWKAKHAAVVEDLGIERDIFVLCWDFPTIGTAKGPSASFREQSRDS</sequence>
<accession>A0A6J5UEW2</accession>
<dbReference type="PANTHER" id="PTHR21725">
    <property type="entry name" value="E3 UBIQUITIN-PROTEIN LIGASE UBR4"/>
    <property type="match status" value="1"/>
</dbReference>